<feature type="binding site" evidence="9">
    <location>
        <position position="255"/>
    </location>
    <ligand>
        <name>sn-glycerol 3-phosphate</name>
        <dbReference type="ChEBI" id="CHEBI:57597"/>
    </ligand>
</feature>
<dbReference type="UniPathway" id="UPA00618">
    <property type="reaction ID" value="UER00672"/>
</dbReference>
<dbReference type="Pfam" id="PF02782">
    <property type="entry name" value="FGGY_C"/>
    <property type="match status" value="1"/>
</dbReference>
<dbReference type="GO" id="GO:0019563">
    <property type="term" value="P:glycerol catabolic process"/>
    <property type="evidence" value="ECO:0007669"/>
    <property type="project" value="UniProtKB-UniRule"/>
</dbReference>
<dbReference type="PANTHER" id="PTHR10196">
    <property type="entry name" value="SUGAR KINASE"/>
    <property type="match status" value="1"/>
</dbReference>
<dbReference type="InterPro" id="IPR018485">
    <property type="entry name" value="FGGY_C"/>
</dbReference>
<keyword evidence="6 9" id="KW-0319">Glycerol metabolism</keyword>
<dbReference type="PIRSF" id="PIRSF000538">
    <property type="entry name" value="GlpK"/>
    <property type="match status" value="1"/>
</dbReference>
<dbReference type="EMBL" id="CM001022">
    <property type="protein sequence ID" value="EFQ24367.1"/>
    <property type="molecule type" value="Genomic_DNA"/>
</dbReference>
<evidence type="ECO:0000256" key="5">
    <source>
        <dbReference type="ARBA" id="ARBA00022777"/>
    </source>
</evidence>
<dbReference type="HAMAP" id="MF_00186">
    <property type="entry name" value="Glycerol_kin"/>
    <property type="match status" value="1"/>
</dbReference>
<evidence type="ECO:0000256" key="9">
    <source>
        <dbReference type="HAMAP-Rule" id="MF_00186"/>
    </source>
</evidence>
<comment type="similarity">
    <text evidence="2 9 10">Belongs to the FGGY kinase family.</text>
</comment>
<dbReference type="EC" id="2.7.1.30" evidence="9"/>
<dbReference type="FunFam" id="3.30.420.40:FF:000008">
    <property type="entry name" value="Glycerol kinase"/>
    <property type="match status" value="1"/>
</dbReference>
<dbReference type="GO" id="GO:0004370">
    <property type="term" value="F:glycerol kinase activity"/>
    <property type="evidence" value="ECO:0007669"/>
    <property type="project" value="UniProtKB-UniRule"/>
</dbReference>
<dbReference type="eggNOG" id="COG0554">
    <property type="taxonomic scope" value="Bacteria"/>
</dbReference>
<comment type="pathway">
    <text evidence="1 9">Polyol metabolism; glycerol degradation via glycerol kinase pathway; sn-glycerol 3-phosphate from glycerol: step 1/1.</text>
</comment>
<name>E3CWL2_9BACT</name>
<feature type="binding site" evidence="9">
    <location>
        <position position="17"/>
    </location>
    <ligand>
        <name>ADP</name>
        <dbReference type="ChEBI" id="CHEBI:456216"/>
    </ligand>
</feature>
<dbReference type="SUPFAM" id="SSF53067">
    <property type="entry name" value="Actin-like ATPase domain"/>
    <property type="match status" value="2"/>
</dbReference>
<evidence type="ECO:0000256" key="3">
    <source>
        <dbReference type="ARBA" id="ARBA00022679"/>
    </source>
</evidence>
<feature type="binding site" evidence="9">
    <location>
        <position position="277"/>
    </location>
    <ligand>
        <name>ADP</name>
        <dbReference type="ChEBI" id="CHEBI:456216"/>
    </ligand>
</feature>
<feature type="binding site" evidence="9">
    <location>
        <position position="321"/>
    </location>
    <ligand>
        <name>ADP</name>
        <dbReference type="ChEBI" id="CHEBI:456216"/>
    </ligand>
</feature>
<dbReference type="PROSITE" id="PS00445">
    <property type="entry name" value="FGGY_KINASES_2"/>
    <property type="match status" value="1"/>
</dbReference>
<feature type="binding site" evidence="9">
    <location>
        <position position="13"/>
    </location>
    <ligand>
        <name>ATP</name>
        <dbReference type="ChEBI" id="CHEBI:30616"/>
    </ligand>
</feature>
<dbReference type="InterPro" id="IPR005999">
    <property type="entry name" value="Glycerol_kin"/>
</dbReference>
<keyword evidence="5 9" id="KW-0418">Kinase</keyword>
<dbReference type="HOGENOM" id="CLU_009281_2_3_0"/>
<keyword evidence="7 9" id="KW-0067">ATP-binding</keyword>
<dbReference type="GO" id="GO:0005829">
    <property type="term" value="C:cytosol"/>
    <property type="evidence" value="ECO:0007669"/>
    <property type="project" value="TreeGrafter"/>
</dbReference>
<keyword evidence="4 9" id="KW-0547">Nucleotide-binding</keyword>
<feature type="binding site" evidence="9">
    <location>
        <position position="15"/>
    </location>
    <ligand>
        <name>ATP</name>
        <dbReference type="ChEBI" id="CHEBI:30616"/>
    </ligand>
</feature>
<dbReference type="InterPro" id="IPR018483">
    <property type="entry name" value="Carb_kinase_FGGY_CS"/>
</dbReference>
<feature type="binding site" evidence="9">
    <location>
        <position position="422"/>
    </location>
    <ligand>
        <name>ATP</name>
        <dbReference type="ChEBI" id="CHEBI:30616"/>
    </ligand>
</feature>
<feature type="binding site" evidence="9">
    <location>
        <position position="422"/>
    </location>
    <ligand>
        <name>ADP</name>
        <dbReference type="ChEBI" id="CHEBI:456216"/>
    </ligand>
</feature>
<keyword evidence="14" id="KW-1185">Reference proteome</keyword>
<dbReference type="GO" id="GO:0006072">
    <property type="term" value="P:glycerol-3-phosphate metabolic process"/>
    <property type="evidence" value="ECO:0007669"/>
    <property type="project" value="InterPro"/>
</dbReference>
<dbReference type="PaxDb" id="584708-Apau_1953"/>
<evidence type="ECO:0000256" key="10">
    <source>
        <dbReference type="RuleBase" id="RU003733"/>
    </source>
</evidence>
<dbReference type="FunFam" id="3.30.420.40:FF:000007">
    <property type="entry name" value="Glycerol kinase"/>
    <property type="match status" value="1"/>
</dbReference>
<feature type="domain" description="Carbohydrate kinase FGGY N-terminal" evidence="11">
    <location>
        <begin position="5"/>
        <end position="262"/>
    </location>
</feature>
<evidence type="ECO:0000256" key="7">
    <source>
        <dbReference type="ARBA" id="ARBA00022840"/>
    </source>
</evidence>
<dbReference type="NCBIfam" id="NF000756">
    <property type="entry name" value="PRK00047.1"/>
    <property type="match status" value="1"/>
</dbReference>
<feature type="binding site" evidence="9">
    <location>
        <position position="142"/>
    </location>
    <ligand>
        <name>glycerol</name>
        <dbReference type="ChEBI" id="CHEBI:17754"/>
    </ligand>
</feature>
<evidence type="ECO:0000259" key="11">
    <source>
        <dbReference type="Pfam" id="PF00370"/>
    </source>
</evidence>
<sequence length="509" mass="55935">MAKKYVVAIDQGTTSTRCMVFDAKGLPVCSQQMEHAQIYPKPGWVEHDALEIWSRTQDVIRGALEKGRIAPDEIASIGITNQRETTVVWEKATGKPIYNAIVWQCMRTQDFCGEWQRTPGWQQTASGEGKVKDHTGLLISPYFSGTKIKWILDNVPGARERAAKGEILFGNIDTWVIWNLTGGPNGGVHVTDVSNASRTLLMNIKTLQWDQEMMKFLDVPAAMLPAIKPSSFVYGHTKADGPFGAAIPVAGDLGDQQAALFGQACFGKGDAKNTYGTGSFLLLNIGEDPVLSKNGLLTTAGYSLQEGKCTYALEGSIAITGAAVQWLRDNLRLFDEAPDSEYFARKVEDSGGIYFVPAFSGLYAPYWDMEARGAIVGLTRYIRKEHLIRATLESICYQTRDVVEAMNKDSGVPLAELKVDGGAVKNDLLMQMQADILGTKVVRPEVNETTALGAAYAAGLATGFWKSTDELTDHWAEDRRFDPLLAADKRAERYKGWQKAVTKAKGWID</sequence>
<dbReference type="Gene3D" id="3.30.420.40">
    <property type="match status" value="2"/>
</dbReference>
<feature type="binding site" evidence="9">
    <location>
        <position position="255"/>
    </location>
    <ligand>
        <name>glycerol</name>
        <dbReference type="ChEBI" id="CHEBI:17754"/>
    </ligand>
</feature>
<feature type="binding site" evidence="9">
    <location>
        <position position="426"/>
    </location>
    <ligand>
        <name>ADP</name>
        <dbReference type="ChEBI" id="CHEBI:456216"/>
    </ligand>
</feature>
<dbReference type="Proteomes" id="UP000005096">
    <property type="component" value="Chromosome"/>
</dbReference>
<dbReference type="OrthoDB" id="9805576at2"/>
<comment type="function">
    <text evidence="9">Key enzyme in the regulation of glycerol uptake and metabolism. Catalyzes the phosphorylation of glycerol to yield sn-glycerol 3-phosphate.</text>
</comment>
<dbReference type="NCBIfam" id="TIGR01311">
    <property type="entry name" value="glycerol_kin"/>
    <property type="match status" value="1"/>
</dbReference>
<feature type="binding site" evidence="9">
    <location>
        <position position="84"/>
    </location>
    <ligand>
        <name>sn-glycerol 3-phosphate</name>
        <dbReference type="ChEBI" id="CHEBI:57597"/>
    </ligand>
</feature>
<evidence type="ECO:0000259" key="12">
    <source>
        <dbReference type="Pfam" id="PF02782"/>
    </source>
</evidence>
<keyword evidence="3 9" id="KW-0808">Transferase</keyword>
<protein>
    <recommendedName>
        <fullName evidence="9">Glycerol kinase</fullName>
        <ecNumber evidence="9">2.7.1.30</ecNumber>
    </recommendedName>
    <alternativeName>
        <fullName evidence="9">ATP:glycerol 3-phosphotransferase</fullName>
    </alternativeName>
    <alternativeName>
        <fullName evidence="9">Glycerokinase</fullName>
        <shortName evidence="9">GK</shortName>
    </alternativeName>
</protein>
<evidence type="ECO:0000313" key="14">
    <source>
        <dbReference type="Proteomes" id="UP000005096"/>
    </source>
</evidence>
<feature type="binding site" evidence="9">
    <location>
        <position position="13"/>
    </location>
    <ligand>
        <name>ADP</name>
        <dbReference type="ChEBI" id="CHEBI:456216"/>
    </ligand>
</feature>
<feature type="binding site" evidence="9">
    <location>
        <position position="256"/>
    </location>
    <ligand>
        <name>glycerol</name>
        <dbReference type="ChEBI" id="CHEBI:17754"/>
    </ligand>
</feature>
<feature type="binding site" evidence="9">
    <location>
        <position position="277"/>
    </location>
    <ligand>
        <name>ATP</name>
        <dbReference type="ChEBI" id="CHEBI:30616"/>
    </ligand>
</feature>
<dbReference type="InterPro" id="IPR000577">
    <property type="entry name" value="Carb_kinase_FGGY"/>
</dbReference>
<feature type="binding site" evidence="9">
    <location>
        <position position="83"/>
    </location>
    <ligand>
        <name>sn-glycerol 3-phosphate</name>
        <dbReference type="ChEBI" id="CHEBI:57597"/>
    </ligand>
</feature>
<feature type="binding site" evidence="9">
    <location>
        <position position="325"/>
    </location>
    <ligand>
        <name>ATP</name>
        <dbReference type="ChEBI" id="CHEBI:30616"/>
    </ligand>
</feature>
<dbReference type="GO" id="GO:0005524">
    <property type="term" value="F:ATP binding"/>
    <property type="evidence" value="ECO:0007669"/>
    <property type="project" value="UniProtKB-UniRule"/>
</dbReference>
<dbReference type="CDD" id="cd07769">
    <property type="entry name" value="ASKHA_NBD_FGGY_GK"/>
    <property type="match status" value="1"/>
</dbReference>
<evidence type="ECO:0000256" key="4">
    <source>
        <dbReference type="ARBA" id="ARBA00022741"/>
    </source>
</evidence>
<dbReference type="Pfam" id="PF00370">
    <property type="entry name" value="FGGY_N"/>
    <property type="match status" value="1"/>
</dbReference>
<evidence type="ECO:0000313" key="13">
    <source>
        <dbReference type="EMBL" id="EFQ24367.1"/>
    </source>
</evidence>
<feature type="binding site" evidence="9">
    <location>
        <position position="83"/>
    </location>
    <ligand>
        <name>glycerol</name>
        <dbReference type="ChEBI" id="CHEBI:17754"/>
    </ligand>
</feature>
<comment type="catalytic activity">
    <reaction evidence="8 9">
        <text>glycerol + ATP = sn-glycerol 3-phosphate + ADP + H(+)</text>
        <dbReference type="Rhea" id="RHEA:21644"/>
        <dbReference type="ChEBI" id="CHEBI:15378"/>
        <dbReference type="ChEBI" id="CHEBI:17754"/>
        <dbReference type="ChEBI" id="CHEBI:30616"/>
        <dbReference type="ChEBI" id="CHEBI:57597"/>
        <dbReference type="ChEBI" id="CHEBI:456216"/>
        <dbReference type="EC" id="2.7.1.30"/>
    </reaction>
</comment>
<dbReference type="InterPro" id="IPR018484">
    <property type="entry name" value="FGGY_N"/>
</dbReference>
<comment type="activity regulation">
    <text evidence="9">Inhibited by fructose 1,6-bisphosphate (FBP).</text>
</comment>
<dbReference type="InterPro" id="IPR043129">
    <property type="entry name" value="ATPase_NBD"/>
</dbReference>
<dbReference type="RefSeq" id="WP_006301602.1">
    <property type="nucleotide sequence ID" value="NZ_CM001022.1"/>
</dbReference>
<gene>
    <name evidence="9" type="primary">glpK</name>
    <name evidence="13" type="ORF">Apau_1953</name>
</gene>
<feature type="binding site" evidence="9">
    <location>
        <position position="84"/>
    </location>
    <ligand>
        <name>glycerol</name>
        <dbReference type="ChEBI" id="CHEBI:17754"/>
    </ligand>
</feature>
<feature type="binding site" evidence="9">
    <location>
        <position position="321"/>
    </location>
    <ligand>
        <name>ATP</name>
        <dbReference type="ChEBI" id="CHEBI:30616"/>
    </ligand>
</feature>
<feature type="binding site" evidence="9">
    <location>
        <position position="13"/>
    </location>
    <ligand>
        <name>sn-glycerol 3-phosphate</name>
        <dbReference type="ChEBI" id="CHEBI:57597"/>
    </ligand>
</feature>
<accession>E3CWL2</accession>
<dbReference type="STRING" id="584708.Apau_1953"/>
<organism evidence="13 14">
    <name type="scientific">Aminomonas paucivorans DSM 12260</name>
    <dbReference type="NCBI Taxonomy" id="584708"/>
    <lineage>
        <taxon>Bacteria</taxon>
        <taxon>Thermotogati</taxon>
        <taxon>Synergistota</taxon>
        <taxon>Synergistia</taxon>
        <taxon>Synergistales</taxon>
        <taxon>Synergistaceae</taxon>
        <taxon>Aminomonas</taxon>
    </lineage>
</organism>
<proteinExistence type="inferred from homology"/>
<evidence type="ECO:0000256" key="6">
    <source>
        <dbReference type="ARBA" id="ARBA00022798"/>
    </source>
</evidence>
<feature type="binding site" evidence="9">
    <location>
        <position position="14"/>
    </location>
    <ligand>
        <name>ATP</name>
        <dbReference type="ChEBI" id="CHEBI:30616"/>
    </ligand>
</feature>
<evidence type="ECO:0000256" key="1">
    <source>
        <dbReference type="ARBA" id="ARBA00005190"/>
    </source>
</evidence>
<evidence type="ECO:0000256" key="2">
    <source>
        <dbReference type="ARBA" id="ARBA00009156"/>
    </source>
</evidence>
<feature type="binding site" evidence="9">
    <location>
        <position position="142"/>
    </location>
    <ligand>
        <name>sn-glycerol 3-phosphate</name>
        <dbReference type="ChEBI" id="CHEBI:57597"/>
    </ligand>
</feature>
<evidence type="ECO:0000256" key="8">
    <source>
        <dbReference type="ARBA" id="ARBA00052101"/>
    </source>
</evidence>
<reference evidence="13 14" key="1">
    <citation type="journal article" date="2010" name="Stand. Genomic Sci.">
        <title>Non-contiguous finished genome sequence of Aminomonas paucivorans type strain (GLU-3).</title>
        <authorList>
            <person name="Pitluck S."/>
            <person name="Yasawong M."/>
            <person name="Held B."/>
            <person name="Lapidus A."/>
            <person name="Nolan M."/>
            <person name="Copeland A."/>
            <person name="Lucas S."/>
            <person name="Del Rio T.G."/>
            <person name="Tice H."/>
            <person name="Cheng J.F."/>
            <person name="Chertkov O."/>
            <person name="Goodwin L."/>
            <person name="Tapia R."/>
            <person name="Han C."/>
            <person name="Liolios K."/>
            <person name="Ivanova N."/>
            <person name="Mavromatis K."/>
            <person name="Ovchinnikova G."/>
            <person name="Pati A."/>
            <person name="Chen A."/>
            <person name="Palaniappan K."/>
            <person name="Land M."/>
            <person name="Hauser L."/>
            <person name="Chang Y.J."/>
            <person name="Jeffries C.D."/>
            <person name="Pukall R."/>
            <person name="Spring S."/>
            <person name="Rohde M."/>
            <person name="Sikorski J."/>
            <person name="Goker M."/>
            <person name="Woyke T."/>
            <person name="Bristow J."/>
            <person name="Eisen J.A."/>
            <person name="Markowitz V."/>
            <person name="Hugenholtz P."/>
            <person name="Kyrpides N.C."/>
            <person name="Klenk H.P."/>
        </authorList>
    </citation>
    <scope>NUCLEOTIDE SEQUENCE [LARGE SCALE GENOMIC DNA]</scope>
    <source>
        <strain evidence="13 14">DSM 12260</strain>
    </source>
</reference>
<dbReference type="AlphaFoldDB" id="E3CWL2"/>
<feature type="domain" description="Carbohydrate kinase FGGY C-terminal" evidence="12">
    <location>
        <begin position="272"/>
        <end position="461"/>
    </location>
</feature>
<dbReference type="PANTHER" id="PTHR10196:SF69">
    <property type="entry name" value="GLYCEROL KINASE"/>
    <property type="match status" value="1"/>
</dbReference>
<dbReference type="PROSITE" id="PS00933">
    <property type="entry name" value="FGGY_KINASES_1"/>
    <property type="match status" value="1"/>
</dbReference>